<comment type="caution">
    <text evidence="1">The sequence shown here is derived from an EMBL/GenBank/DDBJ whole genome shotgun (WGS) entry which is preliminary data.</text>
</comment>
<organism evidence="1">
    <name type="scientific">viral metagenome</name>
    <dbReference type="NCBI Taxonomy" id="1070528"/>
    <lineage>
        <taxon>unclassified sequences</taxon>
        <taxon>metagenomes</taxon>
        <taxon>organismal metagenomes</taxon>
    </lineage>
</organism>
<dbReference type="EMBL" id="BDQA01000274">
    <property type="protein sequence ID" value="GBH21723.1"/>
    <property type="molecule type" value="Genomic_RNA"/>
</dbReference>
<dbReference type="AlphaFoldDB" id="A0A2V0R8X6"/>
<protein>
    <submittedName>
        <fullName evidence="1">Uncharacterized protein</fullName>
    </submittedName>
</protein>
<reference evidence="1" key="1">
    <citation type="submission" date="2017-04" db="EMBL/GenBank/DDBJ databases">
        <title>Unveiling RNA virosphere associated with marine microorganisms.</title>
        <authorList>
            <person name="Urayama S."/>
            <person name="Takaki Y."/>
            <person name="Nishi S."/>
            <person name="Yoshida Y."/>
            <person name="Deguchi S."/>
            <person name="Takai K."/>
            <person name="Nunoura T."/>
        </authorList>
    </citation>
    <scope>NUCLEOTIDE SEQUENCE</scope>
</reference>
<proteinExistence type="predicted"/>
<sequence>MKYVIFAGSLHGKTTFANKHDFVVDPEAEPPEAYADDEWIGLYWDYKDLESRWKEERVLGDKEKRNQAYNALAKHVILNSTSPIVVAHFNAANQALARQAGRVQLFIRIDWNELSERVRKLFDEDKDKAESIIFRLVASYGYAMAVGDILPLPKGTEFATFEAALSKIKHTLDL</sequence>
<evidence type="ECO:0000313" key="1">
    <source>
        <dbReference type="EMBL" id="GBH21723.1"/>
    </source>
</evidence>
<accession>A0A2V0R8X6</accession>
<name>A0A2V0R8X6_9ZZZZ</name>